<proteinExistence type="predicted"/>
<evidence type="ECO:0000313" key="2">
    <source>
        <dbReference type="EMBL" id="WMV19422.1"/>
    </source>
</evidence>
<evidence type="ECO:0000313" key="3">
    <source>
        <dbReference type="Proteomes" id="UP001234989"/>
    </source>
</evidence>
<dbReference type="AlphaFoldDB" id="A0AAF0Q9D7"/>
<sequence>MSLQMTTPLPFPRSSSQLLSRFFTVPNCSSVRFNSLPIEIETKTKPSSSSSSSSSGSPENEGISGIKVPRQRYIAASKSQLLDAITTTMFTSPDEAHQFRLLSLEVRAPFIVEKSSNAHYFCK</sequence>
<accession>A0AAF0Q9D7</accession>
<feature type="region of interest" description="Disordered" evidence="1">
    <location>
        <begin position="42"/>
        <end position="68"/>
    </location>
</feature>
<gene>
    <name evidence="2" type="ORF">MTR67_012807</name>
</gene>
<dbReference type="Proteomes" id="UP001234989">
    <property type="component" value="Chromosome 3"/>
</dbReference>
<evidence type="ECO:0000256" key="1">
    <source>
        <dbReference type="SAM" id="MobiDB-lite"/>
    </source>
</evidence>
<reference evidence="2" key="1">
    <citation type="submission" date="2023-08" db="EMBL/GenBank/DDBJ databases">
        <title>A de novo genome assembly of Solanum verrucosum Schlechtendal, a Mexican diploid species geographically isolated from the other diploid A-genome species in potato relatives.</title>
        <authorList>
            <person name="Hosaka K."/>
        </authorList>
    </citation>
    <scope>NUCLEOTIDE SEQUENCE</scope>
    <source>
        <tissue evidence="2">Young leaves</tissue>
    </source>
</reference>
<keyword evidence="3" id="KW-1185">Reference proteome</keyword>
<name>A0AAF0Q9D7_SOLVR</name>
<dbReference type="EMBL" id="CP133614">
    <property type="protein sequence ID" value="WMV19422.1"/>
    <property type="molecule type" value="Genomic_DNA"/>
</dbReference>
<organism evidence="2 3">
    <name type="scientific">Solanum verrucosum</name>
    <dbReference type="NCBI Taxonomy" id="315347"/>
    <lineage>
        <taxon>Eukaryota</taxon>
        <taxon>Viridiplantae</taxon>
        <taxon>Streptophyta</taxon>
        <taxon>Embryophyta</taxon>
        <taxon>Tracheophyta</taxon>
        <taxon>Spermatophyta</taxon>
        <taxon>Magnoliopsida</taxon>
        <taxon>eudicotyledons</taxon>
        <taxon>Gunneridae</taxon>
        <taxon>Pentapetalae</taxon>
        <taxon>asterids</taxon>
        <taxon>lamiids</taxon>
        <taxon>Solanales</taxon>
        <taxon>Solanaceae</taxon>
        <taxon>Solanoideae</taxon>
        <taxon>Solaneae</taxon>
        <taxon>Solanum</taxon>
    </lineage>
</organism>
<feature type="compositionally biased region" description="Low complexity" evidence="1">
    <location>
        <begin position="47"/>
        <end position="57"/>
    </location>
</feature>
<protein>
    <submittedName>
        <fullName evidence="2">Uncharacterized protein</fullName>
    </submittedName>
</protein>